<protein>
    <submittedName>
        <fullName evidence="1">Uncharacterized protein</fullName>
    </submittedName>
</protein>
<keyword evidence="2" id="KW-1185">Reference proteome</keyword>
<dbReference type="EMBL" id="ML978071">
    <property type="protein sequence ID" value="KAF2013304.1"/>
    <property type="molecule type" value="Genomic_DNA"/>
</dbReference>
<name>A0A6A5XLW1_9PLEO</name>
<dbReference type="Proteomes" id="UP000799778">
    <property type="component" value="Unassembled WGS sequence"/>
</dbReference>
<dbReference type="RefSeq" id="XP_033381643.1">
    <property type="nucleotide sequence ID" value="XM_033528468.1"/>
</dbReference>
<dbReference type="AlphaFoldDB" id="A0A6A5XLW1"/>
<accession>A0A6A5XLW1</accession>
<evidence type="ECO:0000313" key="2">
    <source>
        <dbReference type="Proteomes" id="UP000799778"/>
    </source>
</evidence>
<reference evidence="1" key="1">
    <citation type="journal article" date="2020" name="Stud. Mycol.">
        <title>101 Dothideomycetes genomes: a test case for predicting lifestyles and emergence of pathogens.</title>
        <authorList>
            <person name="Haridas S."/>
            <person name="Albert R."/>
            <person name="Binder M."/>
            <person name="Bloem J."/>
            <person name="Labutti K."/>
            <person name="Salamov A."/>
            <person name="Andreopoulos B."/>
            <person name="Baker S."/>
            <person name="Barry K."/>
            <person name="Bills G."/>
            <person name="Bluhm B."/>
            <person name="Cannon C."/>
            <person name="Castanera R."/>
            <person name="Culley D."/>
            <person name="Daum C."/>
            <person name="Ezra D."/>
            <person name="Gonzalez J."/>
            <person name="Henrissat B."/>
            <person name="Kuo A."/>
            <person name="Liang C."/>
            <person name="Lipzen A."/>
            <person name="Lutzoni F."/>
            <person name="Magnuson J."/>
            <person name="Mondo S."/>
            <person name="Nolan M."/>
            <person name="Ohm R."/>
            <person name="Pangilinan J."/>
            <person name="Park H.-J."/>
            <person name="Ramirez L."/>
            <person name="Alfaro M."/>
            <person name="Sun H."/>
            <person name="Tritt A."/>
            <person name="Yoshinaga Y."/>
            <person name="Zwiers L.-H."/>
            <person name="Turgeon B."/>
            <person name="Goodwin S."/>
            <person name="Spatafora J."/>
            <person name="Crous P."/>
            <person name="Grigoriev I."/>
        </authorList>
    </citation>
    <scope>NUCLEOTIDE SEQUENCE</scope>
    <source>
        <strain evidence="1">CBS 175.79</strain>
    </source>
</reference>
<organism evidence="1 2">
    <name type="scientific">Aaosphaeria arxii CBS 175.79</name>
    <dbReference type="NCBI Taxonomy" id="1450172"/>
    <lineage>
        <taxon>Eukaryota</taxon>
        <taxon>Fungi</taxon>
        <taxon>Dikarya</taxon>
        <taxon>Ascomycota</taxon>
        <taxon>Pezizomycotina</taxon>
        <taxon>Dothideomycetes</taxon>
        <taxon>Pleosporomycetidae</taxon>
        <taxon>Pleosporales</taxon>
        <taxon>Pleosporales incertae sedis</taxon>
        <taxon>Aaosphaeria</taxon>
    </lineage>
</organism>
<sequence>MGRRPRVVPALPCHLPATTQYQPVALVVTLPASGGWVVSQHPVPASSAHMATFSLSLVGLRDFPTKLSLHVGMW</sequence>
<evidence type="ECO:0000313" key="1">
    <source>
        <dbReference type="EMBL" id="KAF2013304.1"/>
    </source>
</evidence>
<dbReference type="GeneID" id="54285865"/>
<proteinExistence type="predicted"/>
<gene>
    <name evidence="1" type="ORF">BU24DRAFT_424311</name>
</gene>